<dbReference type="GO" id="GO:0016757">
    <property type="term" value="F:glycosyltransferase activity"/>
    <property type="evidence" value="ECO:0007669"/>
    <property type="project" value="UniProtKB-KW"/>
</dbReference>
<feature type="domain" description="Glycosyl transferase family 1" evidence="3">
    <location>
        <begin position="181"/>
        <end position="330"/>
    </location>
</feature>
<dbReference type="EC" id="2.4.-.-" evidence="5"/>
<feature type="domain" description="Glycosyltransferase subfamily 4-like N-terminal" evidence="4">
    <location>
        <begin position="14"/>
        <end position="170"/>
    </location>
</feature>
<accession>A0ABS5YXB1</accession>
<evidence type="ECO:0000256" key="1">
    <source>
        <dbReference type="ARBA" id="ARBA00022676"/>
    </source>
</evidence>
<evidence type="ECO:0000313" key="5">
    <source>
        <dbReference type="EMBL" id="MBU2668083.1"/>
    </source>
</evidence>
<sequence>MRIAHVTDVYLPRVGGVELQVHDLAARQQARGDDPIVVTTTASGPVVVAGDVPARRLATDGGPYRMVRGRTLADTLRGLDVQLVHAHISAFSPLAWTAARLAAETGVPTVVSVHSMWTDILPLVRRYARWQRARQWPVSWSAVSSVAAAVVREALDGTGVAVVPNGIDPAAWHTPPGFLRPGPPTLISVMRMVRRKRPDALLDLLLDLRHDRPGRFRAVLVGDGPLLPRLQQHVIAAGAGSDIRLTGALERPAIRRLLSTASLYVAPAPRESFGIAALEARSAGVPVLARAESGVADFIRPGVEGWLADSEQTLGLVIDGLLDDPDRLAAVARHNRGTAPSVDWQVVLDATDALYERAIRTSAYGVGLVR</sequence>
<keyword evidence="6" id="KW-1185">Reference proteome</keyword>
<dbReference type="Proteomes" id="UP001519654">
    <property type="component" value="Unassembled WGS sequence"/>
</dbReference>
<keyword evidence="1 5" id="KW-0328">Glycosyltransferase</keyword>
<dbReference type="PANTHER" id="PTHR45947">
    <property type="entry name" value="SULFOQUINOVOSYL TRANSFERASE SQD2"/>
    <property type="match status" value="1"/>
</dbReference>
<evidence type="ECO:0000259" key="3">
    <source>
        <dbReference type="Pfam" id="PF00534"/>
    </source>
</evidence>
<dbReference type="InterPro" id="IPR028098">
    <property type="entry name" value="Glyco_trans_4-like_N"/>
</dbReference>
<keyword evidence="2 5" id="KW-0808">Transferase</keyword>
<reference evidence="5 6" key="1">
    <citation type="submission" date="2021-06" db="EMBL/GenBank/DDBJ databases">
        <title>Actinoplanes lichenicola sp. nov., and Actinoplanes ovalisporus sp. nov., isolated from lichen in Thailand.</title>
        <authorList>
            <person name="Saeng-In P."/>
            <person name="Kanchanasin P."/>
            <person name="Yuki M."/>
            <person name="Kudo T."/>
            <person name="Ohkuma M."/>
            <person name="Phongsopitanun W."/>
            <person name="Tanasupawat S."/>
        </authorList>
    </citation>
    <scope>NUCLEOTIDE SEQUENCE [LARGE SCALE GENOMIC DNA]</scope>
    <source>
        <strain evidence="5 6">NBRC 110975</strain>
    </source>
</reference>
<comment type="caution">
    <text evidence="5">The sequence shown here is derived from an EMBL/GenBank/DDBJ whole genome shotgun (WGS) entry which is preliminary data.</text>
</comment>
<dbReference type="RefSeq" id="WP_215792330.1">
    <property type="nucleotide sequence ID" value="NZ_JAHKKG010000010.1"/>
</dbReference>
<dbReference type="Pfam" id="PF00534">
    <property type="entry name" value="Glycos_transf_1"/>
    <property type="match status" value="1"/>
</dbReference>
<evidence type="ECO:0000313" key="6">
    <source>
        <dbReference type="Proteomes" id="UP001519654"/>
    </source>
</evidence>
<dbReference type="PANTHER" id="PTHR45947:SF3">
    <property type="entry name" value="SULFOQUINOVOSYL TRANSFERASE SQD2"/>
    <property type="match status" value="1"/>
</dbReference>
<organism evidence="5 6">
    <name type="scientific">Paractinoplanes bogorensis</name>
    <dbReference type="NCBI Taxonomy" id="1610840"/>
    <lineage>
        <taxon>Bacteria</taxon>
        <taxon>Bacillati</taxon>
        <taxon>Actinomycetota</taxon>
        <taxon>Actinomycetes</taxon>
        <taxon>Micromonosporales</taxon>
        <taxon>Micromonosporaceae</taxon>
        <taxon>Paractinoplanes</taxon>
    </lineage>
</organism>
<protein>
    <submittedName>
        <fullName evidence="5">Glycosyltransferase</fullName>
        <ecNumber evidence="5">2.4.-.-</ecNumber>
    </submittedName>
</protein>
<dbReference type="InterPro" id="IPR050194">
    <property type="entry name" value="Glycosyltransferase_grp1"/>
</dbReference>
<dbReference type="EMBL" id="JAHKKG010000010">
    <property type="protein sequence ID" value="MBU2668083.1"/>
    <property type="molecule type" value="Genomic_DNA"/>
</dbReference>
<dbReference type="Pfam" id="PF13439">
    <property type="entry name" value="Glyco_transf_4"/>
    <property type="match status" value="1"/>
</dbReference>
<dbReference type="InterPro" id="IPR001296">
    <property type="entry name" value="Glyco_trans_1"/>
</dbReference>
<dbReference type="Gene3D" id="3.40.50.2000">
    <property type="entry name" value="Glycogen Phosphorylase B"/>
    <property type="match status" value="2"/>
</dbReference>
<gene>
    <name evidence="5" type="ORF">KOI35_31695</name>
</gene>
<evidence type="ECO:0000256" key="2">
    <source>
        <dbReference type="ARBA" id="ARBA00022679"/>
    </source>
</evidence>
<dbReference type="SUPFAM" id="SSF53756">
    <property type="entry name" value="UDP-Glycosyltransferase/glycogen phosphorylase"/>
    <property type="match status" value="1"/>
</dbReference>
<evidence type="ECO:0000259" key="4">
    <source>
        <dbReference type="Pfam" id="PF13439"/>
    </source>
</evidence>
<name>A0ABS5YXB1_9ACTN</name>
<proteinExistence type="predicted"/>